<reference evidence="1 2" key="1">
    <citation type="submission" date="2020-03" db="EMBL/GenBank/DDBJ databases">
        <title>Roseomonas selenitidurans sp. nov. isolated from soil.</title>
        <authorList>
            <person name="Liu H."/>
        </authorList>
    </citation>
    <scope>NUCLEOTIDE SEQUENCE [LARGE SCALE GENOMIC DNA]</scope>
    <source>
        <strain evidence="1 2">JCM 15073</strain>
    </source>
</reference>
<sequence>MRAGFFGTGLPPHIMLLARFRDAGGRIHLVLPGGRPPFDPPRPADLLILGDDSSEPVGSCGPDRFDGTRLRSWLAAMNAGRGAIGVFGGSPKEEAYGVLATGAMALPAGAVIIECGVGAWLDWSRFVFLHAPRAIRFDVIPASVEAEARRLIVAEGGQPFGLA</sequence>
<keyword evidence="2" id="KW-1185">Reference proteome</keyword>
<evidence type="ECO:0000313" key="1">
    <source>
        <dbReference type="EMBL" id="NKE43431.1"/>
    </source>
</evidence>
<accession>A0ABX1ES46</accession>
<comment type="caution">
    <text evidence="1">The sequence shown here is derived from an EMBL/GenBank/DDBJ whole genome shotgun (WGS) entry which is preliminary data.</text>
</comment>
<evidence type="ECO:0000313" key="2">
    <source>
        <dbReference type="Proteomes" id="UP000765160"/>
    </source>
</evidence>
<proteinExistence type="predicted"/>
<dbReference type="EMBL" id="JAAVTX010000001">
    <property type="protein sequence ID" value="NKE43431.1"/>
    <property type="molecule type" value="Genomic_DNA"/>
</dbReference>
<dbReference type="Proteomes" id="UP000765160">
    <property type="component" value="Unassembled WGS sequence"/>
</dbReference>
<protein>
    <submittedName>
        <fullName evidence="1">Uncharacterized protein</fullName>
    </submittedName>
</protein>
<organism evidence="1 2">
    <name type="scientific">Falsiroseomonas frigidaquae</name>
    <dbReference type="NCBI Taxonomy" id="487318"/>
    <lineage>
        <taxon>Bacteria</taxon>
        <taxon>Pseudomonadati</taxon>
        <taxon>Pseudomonadota</taxon>
        <taxon>Alphaproteobacteria</taxon>
        <taxon>Acetobacterales</taxon>
        <taxon>Roseomonadaceae</taxon>
        <taxon>Falsiroseomonas</taxon>
    </lineage>
</organism>
<dbReference type="RefSeq" id="WP_168046417.1">
    <property type="nucleotide sequence ID" value="NZ_JAATJR010000001.1"/>
</dbReference>
<gene>
    <name evidence="1" type="ORF">HB662_01485</name>
</gene>
<name>A0ABX1ES46_9PROT</name>